<reference evidence="1" key="1">
    <citation type="journal article" date="2023" name="G3 (Bethesda)">
        <title>A reference genome for the long-term kleptoplast-retaining sea slug Elysia crispata morphotype clarki.</title>
        <authorList>
            <person name="Eastman K.E."/>
            <person name="Pendleton A.L."/>
            <person name="Shaikh M.A."/>
            <person name="Suttiyut T."/>
            <person name="Ogas R."/>
            <person name="Tomko P."/>
            <person name="Gavelis G."/>
            <person name="Widhalm J.R."/>
            <person name="Wisecaver J.H."/>
        </authorList>
    </citation>
    <scope>NUCLEOTIDE SEQUENCE</scope>
    <source>
        <strain evidence="1">ECLA1</strain>
    </source>
</reference>
<keyword evidence="2" id="KW-1185">Reference proteome</keyword>
<comment type="caution">
    <text evidence="1">The sequence shown here is derived from an EMBL/GenBank/DDBJ whole genome shotgun (WGS) entry which is preliminary data.</text>
</comment>
<name>A0AAE1AA88_9GAST</name>
<evidence type="ECO:0000313" key="1">
    <source>
        <dbReference type="EMBL" id="KAK3783862.1"/>
    </source>
</evidence>
<protein>
    <submittedName>
        <fullName evidence="1">Uncharacterized protein</fullName>
    </submittedName>
</protein>
<dbReference type="AlphaFoldDB" id="A0AAE1AA88"/>
<proteinExistence type="predicted"/>
<accession>A0AAE1AA88</accession>
<evidence type="ECO:0000313" key="2">
    <source>
        <dbReference type="Proteomes" id="UP001283361"/>
    </source>
</evidence>
<dbReference type="Proteomes" id="UP001283361">
    <property type="component" value="Unassembled WGS sequence"/>
</dbReference>
<gene>
    <name evidence="1" type="ORF">RRG08_017928</name>
</gene>
<dbReference type="EMBL" id="JAWDGP010002350">
    <property type="protein sequence ID" value="KAK3783862.1"/>
    <property type="molecule type" value="Genomic_DNA"/>
</dbReference>
<sequence>MQDYPADDILHMTGRVAEGGEIYTLARDTLRQSPMQQEPPPANNLSADVVLVRSSRGVKPRPGATCACHADRTDCDVCWMDER</sequence>
<organism evidence="1 2">
    <name type="scientific">Elysia crispata</name>
    <name type="common">lettuce slug</name>
    <dbReference type="NCBI Taxonomy" id="231223"/>
    <lineage>
        <taxon>Eukaryota</taxon>
        <taxon>Metazoa</taxon>
        <taxon>Spiralia</taxon>
        <taxon>Lophotrochozoa</taxon>
        <taxon>Mollusca</taxon>
        <taxon>Gastropoda</taxon>
        <taxon>Heterobranchia</taxon>
        <taxon>Euthyneura</taxon>
        <taxon>Panpulmonata</taxon>
        <taxon>Sacoglossa</taxon>
        <taxon>Placobranchoidea</taxon>
        <taxon>Plakobranchidae</taxon>
        <taxon>Elysia</taxon>
    </lineage>
</organism>